<accession>A0ABS6ADV1</accession>
<sequence length="328" mass="33606">MKTYRNYVATWVMLFLACLASLLFGAGTLELGQAFAVLTGQGTEDARFVVMELRLPRLVIGMATGLALGVAGALLQTLTRNPLAEPGLLGVSAGSAFAVSLAILLGASTATLTTLISQVGALAGCGLVVAATRIQGAGQDPVRLVLAGATLTGLLLSLSSLLMLIDQRAADEIRFWITGSLAGKRWDQLTATMPSLLLAGAIVVGVARPLASLALGEKVAMGLGHKPGLIRLMVIVAVALLVGGATALAGPLVFVGLVVPFVARSLAGADIRKTLWLCLPIGPAMIIAADTLSRLLVTPSEMPLGVITAVIGAPVLMVIIRARRIPAL</sequence>
<dbReference type="PROSITE" id="PS51257">
    <property type="entry name" value="PROKAR_LIPOPROTEIN"/>
    <property type="match status" value="1"/>
</dbReference>
<organism evidence="2 3">
    <name type="scientific">Marinobacter salexigens</name>
    <dbReference type="NCBI Taxonomy" id="1925763"/>
    <lineage>
        <taxon>Bacteria</taxon>
        <taxon>Pseudomonadati</taxon>
        <taxon>Pseudomonadota</taxon>
        <taxon>Gammaproteobacteria</taxon>
        <taxon>Pseudomonadales</taxon>
        <taxon>Marinobacteraceae</taxon>
        <taxon>Marinobacter</taxon>
    </lineage>
</organism>
<dbReference type="Proteomes" id="UP000753376">
    <property type="component" value="Unassembled WGS sequence"/>
</dbReference>
<dbReference type="Pfam" id="PF01032">
    <property type="entry name" value="FecCD"/>
    <property type="match status" value="1"/>
</dbReference>
<keyword evidence="1" id="KW-0812">Transmembrane</keyword>
<feature type="transmembrane region" description="Helical" evidence="1">
    <location>
        <begin position="196"/>
        <end position="216"/>
    </location>
</feature>
<proteinExistence type="predicted"/>
<dbReference type="EMBL" id="JAHKPV010000021">
    <property type="protein sequence ID" value="MBU2875660.1"/>
    <property type="molecule type" value="Genomic_DNA"/>
</dbReference>
<feature type="transmembrane region" description="Helical" evidence="1">
    <location>
        <begin position="228"/>
        <end position="245"/>
    </location>
</feature>
<reference evidence="2 3" key="1">
    <citation type="submission" date="2021-05" db="EMBL/GenBank/DDBJ databases">
        <title>Draft genomes of bacteria isolated from model marine particles.</title>
        <authorList>
            <person name="Datta M.S."/>
            <person name="Schwartzman J.A."/>
            <person name="Enke T.N."/>
            <person name="Saavedra J."/>
            <person name="Cermak N."/>
            <person name="Cordero O.X."/>
        </authorList>
    </citation>
    <scope>NUCLEOTIDE SEQUENCE [LARGE SCALE GENOMIC DNA]</scope>
    <source>
        <strain evidence="2 3">D2M19</strain>
    </source>
</reference>
<name>A0ABS6ADV1_9GAMM</name>
<protein>
    <submittedName>
        <fullName evidence="2">Iron ABC transporter permease</fullName>
    </submittedName>
</protein>
<feature type="transmembrane region" description="Helical" evidence="1">
    <location>
        <begin position="274"/>
        <end position="296"/>
    </location>
</feature>
<feature type="transmembrane region" description="Helical" evidence="1">
    <location>
        <begin position="144"/>
        <end position="165"/>
    </location>
</feature>
<gene>
    <name evidence="2" type="ORF">KO508_16800</name>
</gene>
<dbReference type="PANTHER" id="PTHR30472">
    <property type="entry name" value="FERRIC ENTEROBACTIN TRANSPORT SYSTEM PERMEASE PROTEIN"/>
    <property type="match status" value="1"/>
</dbReference>
<evidence type="ECO:0000313" key="2">
    <source>
        <dbReference type="EMBL" id="MBU2875660.1"/>
    </source>
</evidence>
<keyword evidence="1" id="KW-1133">Transmembrane helix</keyword>
<dbReference type="CDD" id="cd06550">
    <property type="entry name" value="TM_ABC_iron-siderophores_like"/>
    <property type="match status" value="1"/>
</dbReference>
<dbReference type="PANTHER" id="PTHR30472:SF1">
    <property type="entry name" value="FE(3+) DICITRATE TRANSPORT SYSTEM PERMEASE PROTEIN FECC-RELATED"/>
    <property type="match status" value="1"/>
</dbReference>
<dbReference type="RefSeq" id="WP_216009425.1">
    <property type="nucleotide sequence ID" value="NZ_JAHKPV010000021.1"/>
</dbReference>
<keyword evidence="1" id="KW-0472">Membrane</keyword>
<evidence type="ECO:0000256" key="1">
    <source>
        <dbReference type="SAM" id="Phobius"/>
    </source>
</evidence>
<evidence type="ECO:0000313" key="3">
    <source>
        <dbReference type="Proteomes" id="UP000753376"/>
    </source>
</evidence>
<feature type="transmembrane region" description="Helical" evidence="1">
    <location>
        <begin position="58"/>
        <end position="75"/>
    </location>
</feature>
<comment type="caution">
    <text evidence="2">The sequence shown here is derived from an EMBL/GenBank/DDBJ whole genome shotgun (WGS) entry which is preliminary data.</text>
</comment>
<dbReference type="InterPro" id="IPR000522">
    <property type="entry name" value="ABC_transptr_permease_BtuC"/>
</dbReference>
<feature type="transmembrane region" description="Helical" evidence="1">
    <location>
        <begin position="302"/>
        <end position="320"/>
    </location>
</feature>
<feature type="transmembrane region" description="Helical" evidence="1">
    <location>
        <begin position="87"/>
        <end position="106"/>
    </location>
</feature>
<keyword evidence="3" id="KW-1185">Reference proteome</keyword>